<protein>
    <recommendedName>
        <fullName evidence="4">EamA domain-containing protein</fullName>
    </recommendedName>
</protein>
<dbReference type="InterPro" id="IPR026505">
    <property type="entry name" value="Solute_c_fam_35_mem_F3/F4"/>
</dbReference>
<organism evidence="2 3">
    <name type="scientific">Hypholoma sublateritium (strain FD-334 SS-4)</name>
    <dbReference type="NCBI Taxonomy" id="945553"/>
    <lineage>
        <taxon>Eukaryota</taxon>
        <taxon>Fungi</taxon>
        <taxon>Dikarya</taxon>
        <taxon>Basidiomycota</taxon>
        <taxon>Agaricomycotina</taxon>
        <taxon>Agaricomycetes</taxon>
        <taxon>Agaricomycetidae</taxon>
        <taxon>Agaricales</taxon>
        <taxon>Agaricineae</taxon>
        <taxon>Strophariaceae</taxon>
        <taxon>Hypholoma</taxon>
    </lineage>
</organism>
<feature type="transmembrane region" description="Helical" evidence="1">
    <location>
        <begin position="7"/>
        <end position="31"/>
    </location>
</feature>
<dbReference type="OMA" id="AVYIQHQ"/>
<dbReference type="PANTHER" id="PTHR19346">
    <property type="entry name" value="SUGAR PHOSPHATE TRANSPORTER DOMAIN-CONTAINING PROTEIN"/>
    <property type="match status" value="1"/>
</dbReference>
<keyword evidence="3" id="KW-1185">Reference proteome</keyword>
<dbReference type="AlphaFoldDB" id="A0A0D2MYD7"/>
<feature type="transmembrane region" description="Helical" evidence="1">
    <location>
        <begin position="316"/>
        <end position="339"/>
    </location>
</feature>
<dbReference type="OrthoDB" id="10062838at2759"/>
<feature type="transmembrane region" description="Helical" evidence="1">
    <location>
        <begin position="168"/>
        <end position="186"/>
    </location>
</feature>
<dbReference type="EMBL" id="KN817519">
    <property type="protein sequence ID" value="KJA29108.1"/>
    <property type="molecule type" value="Genomic_DNA"/>
</dbReference>
<evidence type="ECO:0000313" key="2">
    <source>
        <dbReference type="EMBL" id="KJA29108.1"/>
    </source>
</evidence>
<proteinExistence type="predicted"/>
<keyword evidence="1" id="KW-0812">Transmembrane</keyword>
<feature type="transmembrane region" description="Helical" evidence="1">
    <location>
        <begin position="346"/>
        <end position="367"/>
    </location>
</feature>
<name>A0A0D2MYD7_HYPSF</name>
<dbReference type="PANTHER" id="PTHR19346:SF4">
    <property type="entry name" value="SUGAR PHOSPHATE TRANSPORTER DOMAIN-CONTAINING PROTEIN"/>
    <property type="match status" value="1"/>
</dbReference>
<dbReference type="SUPFAM" id="SSF103481">
    <property type="entry name" value="Multidrug resistance efflux transporter EmrE"/>
    <property type="match status" value="1"/>
</dbReference>
<feature type="transmembrane region" description="Helical" evidence="1">
    <location>
        <begin position="113"/>
        <end position="136"/>
    </location>
</feature>
<dbReference type="STRING" id="945553.A0A0D2MYD7"/>
<keyword evidence="1" id="KW-0472">Membrane</keyword>
<keyword evidence="1" id="KW-1133">Transmembrane helix</keyword>
<dbReference type="Proteomes" id="UP000054270">
    <property type="component" value="Unassembled WGS sequence"/>
</dbReference>
<feature type="transmembrane region" description="Helical" evidence="1">
    <location>
        <begin position="206"/>
        <end position="230"/>
    </location>
</feature>
<feature type="transmembrane region" description="Helical" evidence="1">
    <location>
        <begin position="373"/>
        <end position="393"/>
    </location>
</feature>
<feature type="transmembrane region" description="Helical" evidence="1">
    <location>
        <begin position="282"/>
        <end position="304"/>
    </location>
</feature>
<evidence type="ECO:0000313" key="3">
    <source>
        <dbReference type="Proteomes" id="UP000054270"/>
    </source>
</evidence>
<dbReference type="InterPro" id="IPR037185">
    <property type="entry name" value="EmrE-like"/>
</dbReference>
<reference evidence="3" key="1">
    <citation type="submission" date="2014-04" db="EMBL/GenBank/DDBJ databases">
        <title>Evolutionary Origins and Diversification of the Mycorrhizal Mutualists.</title>
        <authorList>
            <consortium name="DOE Joint Genome Institute"/>
            <consortium name="Mycorrhizal Genomics Consortium"/>
            <person name="Kohler A."/>
            <person name="Kuo A."/>
            <person name="Nagy L.G."/>
            <person name="Floudas D."/>
            <person name="Copeland A."/>
            <person name="Barry K.W."/>
            <person name="Cichocki N."/>
            <person name="Veneault-Fourrey C."/>
            <person name="LaButti K."/>
            <person name="Lindquist E.A."/>
            <person name="Lipzen A."/>
            <person name="Lundell T."/>
            <person name="Morin E."/>
            <person name="Murat C."/>
            <person name="Riley R."/>
            <person name="Ohm R."/>
            <person name="Sun H."/>
            <person name="Tunlid A."/>
            <person name="Henrissat B."/>
            <person name="Grigoriev I.V."/>
            <person name="Hibbett D.S."/>
            <person name="Martin F."/>
        </authorList>
    </citation>
    <scope>NUCLEOTIDE SEQUENCE [LARGE SCALE GENOMIC DNA]</scope>
    <source>
        <strain evidence="3">FD-334 SS-4</strain>
    </source>
</reference>
<evidence type="ECO:0008006" key="4">
    <source>
        <dbReference type="Google" id="ProtNLM"/>
    </source>
</evidence>
<evidence type="ECO:0000256" key="1">
    <source>
        <dbReference type="SAM" id="Phobius"/>
    </source>
</evidence>
<feature type="transmembrane region" description="Helical" evidence="1">
    <location>
        <begin position="51"/>
        <end position="72"/>
    </location>
</feature>
<gene>
    <name evidence="2" type="ORF">HYPSUDRAFT_32450</name>
</gene>
<sequence length="400" mass="43354">MPPRNSAALIAPHVGGGMAVGLFVVTLLAFVVESQLTQHVQSDLGYRQPFFIFYLVHSSFAIIFPLHLLYILSTTQHTTTSLLKGLSFAIARHLEPTHKYYAFSFPRAKFLRLILGLTLGITCPALLWFLAISLASVSDVTAIWNTNAFFAYILTVKLFGLQWEPRRLFAVVLATIGTVAVVYGSSTAPTPDQSGDKGDSSTTTDIGFKPTAPLLGNLLTLVASFGYGLYQVLYKIYAALPSDPEAAELLYEQIPEDDEALDPAAADADMVYPPPFGFHPNLLTSMLGFSTLVLLWIPIPFLHWSGAELFKLPPNFATFISIVGIALSGVVFNAGFMVLLGLWGPIIVSVGNLLTIVLVLISDVIFGGGTDVLTIWSLLGSGVIVLAFTVLAYDMFTKRL</sequence>
<feature type="transmembrane region" description="Helical" evidence="1">
    <location>
        <begin position="142"/>
        <end position="161"/>
    </location>
</feature>
<accession>A0A0D2MYD7</accession>